<dbReference type="EMBL" id="JASBWV010000004">
    <property type="protein sequence ID" value="KAJ9126762.1"/>
    <property type="molecule type" value="Genomic_DNA"/>
</dbReference>
<comment type="caution">
    <text evidence="1">The sequence shown here is derived from an EMBL/GenBank/DDBJ whole genome shotgun (WGS) entry which is preliminary data.</text>
</comment>
<evidence type="ECO:0000313" key="2">
    <source>
        <dbReference type="Proteomes" id="UP001234202"/>
    </source>
</evidence>
<evidence type="ECO:0000313" key="1">
    <source>
        <dbReference type="EMBL" id="KAJ9126762.1"/>
    </source>
</evidence>
<proteinExistence type="predicted"/>
<keyword evidence="2" id="KW-1185">Reference proteome</keyword>
<gene>
    <name evidence="1" type="ORF">QFC24_001793</name>
</gene>
<organism evidence="1 2">
    <name type="scientific">Naganishia onofrii</name>
    <dbReference type="NCBI Taxonomy" id="1851511"/>
    <lineage>
        <taxon>Eukaryota</taxon>
        <taxon>Fungi</taxon>
        <taxon>Dikarya</taxon>
        <taxon>Basidiomycota</taxon>
        <taxon>Agaricomycotina</taxon>
        <taxon>Tremellomycetes</taxon>
        <taxon>Filobasidiales</taxon>
        <taxon>Filobasidiaceae</taxon>
        <taxon>Naganishia</taxon>
    </lineage>
</organism>
<protein>
    <submittedName>
        <fullName evidence="1">Uncharacterized protein</fullName>
    </submittedName>
</protein>
<name>A0ACC2XU42_9TREE</name>
<sequence length="659" mass="71847">MADEYDALEAAASSFAATTDQIGKSDPYSSRNRERSPGRHGSSRGDRIDRGDRDRRDRDGNRDRDRERTHRSSRGGDRDRDPRGDRRDRYEGGNEEHGDYRSAPRRQRDDQEYPPRDDRDRRRHDDNMGGGYGGRRYEPPVARSMRDDRDYDSPRRNGGRQGYEGGGGRQGYEGGGRRDRNDGGRRGGNEFFMDRPRSPTPIDAVPLSERTRAPSRWDERPAGFEGMSAMQAKMTGQFPAPGPNRQPIPAMFGNPGFPGAMDGRGDQMMSSFAGPMGGVGNPMRQSKRLYVGNVQLTCNEQNLADFFNHKMSEQGFASNLPGDPVVAVQLNHEKSYAFIEYRTPEEATAAMAFDGIIFQGTPLKIRRPKDYVGPEGAAGSVHIPGVVSTTVQDSPNKIYIGGLPTYLGDEQVMELLKSFGELKSFNLVKEGAGQTGASKGFAFCEYVDTAVTDMAIAGLNGFNLADRVLTVQRASTGKASNTAISTGSNMTPTGVPSLRSVAPNILASAASAAAQAPTTRCMLMLNMVTPEELYDDQEYQEILEDINEECSKYGEVEGVRVPRPVKRETKWAPGETAAQSKQAAAQADEEAGVGKVFVLFKDLDGVSRALQNIAGRSFGGRTILCANVSEDEFLGPAPPPPPPPEFEDDAAAVIADISG</sequence>
<reference evidence="1" key="1">
    <citation type="submission" date="2023-04" db="EMBL/GenBank/DDBJ databases">
        <title>Draft Genome sequencing of Naganishia species isolated from polar environments using Oxford Nanopore Technology.</title>
        <authorList>
            <person name="Leo P."/>
            <person name="Venkateswaran K."/>
        </authorList>
    </citation>
    <scope>NUCLEOTIDE SEQUENCE</scope>
    <source>
        <strain evidence="1">DBVPG 5303</strain>
    </source>
</reference>
<accession>A0ACC2XU42</accession>
<dbReference type="Proteomes" id="UP001234202">
    <property type="component" value="Unassembled WGS sequence"/>
</dbReference>